<accession>A0A5Q0M5D3</accession>
<reference evidence="1 2" key="1">
    <citation type="submission" date="2019-10" db="EMBL/GenBank/DDBJ databases">
        <title>Complete genome sequence of Variovorax paradoxus 5C-2.</title>
        <authorList>
            <person name="Gogoleva N.E."/>
            <person name="Balkin A.S."/>
        </authorList>
    </citation>
    <scope>NUCLEOTIDE SEQUENCE [LARGE SCALE GENOMIC DNA]</scope>
    <source>
        <strain evidence="1 2">5C-2</strain>
    </source>
</reference>
<dbReference type="AlphaFoldDB" id="A0A5Q0M5D3"/>
<evidence type="ECO:0000313" key="2">
    <source>
        <dbReference type="Proteomes" id="UP000326780"/>
    </source>
</evidence>
<name>A0A5Q0M5D3_VARPD</name>
<dbReference type="RefSeq" id="WP_153283473.1">
    <property type="nucleotide sequence ID" value="NZ_CP045644.1"/>
</dbReference>
<organism evidence="1 2">
    <name type="scientific">Variovorax paradoxus</name>
    <dbReference type="NCBI Taxonomy" id="34073"/>
    <lineage>
        <taxon>Bacteria</taxon>
        <taxon>Pseudomonadati</taxon>
        <taxon>Pseudomonadota</taxon>
        <taxon>Betaproteobacteria</taxon>
        <taxon>Burkholderiales</taxon>
        <taxon>Comamonadaceae</taxon>
        <taxon>Variovorax</taxon>
    </lineage>
</organism>
<proteinExistence type="predicted"/>
<dbReference type="EMBL" id="CP045644">
    <property type="protein sequence ID" value="QFZ84851.1"/>
    <property type="molecule type" value="Genomic_DNA"/>
</dbReference>
<protein>
    <submittedName>
        <fullName evidence="1">Uncharacterized protein</fullName>
    </submittedName>
</protein>
<dbReference type="Proteomes" id="UP000326780">
    <property type="component" value="Chromosome"/>
</dbReference>
<gene>
    <name evidence="1" type="ORF">GFK26_19850</name>
</gene>
<sequence>MSATQQHLFVELPDGWSSKIDIRQTAAGRYAGVAELSLRGLKRGVVVFMQQPSMDAAVARVRLRASQFARERLSLAETRTALQPG</sequence>
<evidence type="ECO:0000313" key="1">
    <source>
        <dbReference type="EMBL" id="QFZ84851.1"/>
    </source>
</evidence>